<dbReference type="GO" id="GO:0000036">
    <property type="term" value="F:acyl carrier activity"/>
    <property type="evidence" value="ECO:0007669"/>
    <property type="project" value="UniProtKB-UniRule"/>
</dbReference>
<comment type="caution">
    <text evidence="11">The sequence shown here is derived from an EMBL/GenBank/DDBJ whole genome shotgun (WGS) entry which is preliminary data.</text>
</comment>
<dbReference type="SUPFAM" id="SSF47336">
    <property type="entry name" value="ACP-like"/>
    <property type="match status" value="1"/>
</dbReference>
<proteinExistence type="inferred from homology"/>
<name>A0A0R3JWD3_CALMK</name>
<dbReference type="PROSITE" id="PS00012">
    <property type="entry name" value="PHOSPHOPANTETHEINE"/>
    <property type="match status" value="1"/>
</dbReference>
<dbReference type="GO" id="GO:0016020">
    <property type="term" value="C:membrane"/>
    <property type="evidence" value="ECO:0007669"/>
    <property type="project" value="GOC"/>
</dbReference>
<evidence type="ECO:0000256" key="5">
    <source>
        <dbReference type="ARBA" id="ARBA00023098"/>
    </source>
</evidence>
<comment type="subcellular location">
    <subcellularLocation>
        <location evidence="7">Cytoplasm</location>
    </subcellularLocation>
</comment>
<dbReference type="OrthoDB" id="9804551at2"/>
<feature type="domain" description="Carrier" evidence="10">
    <location>
        <begin position="1"/>
        <end position="72"/>
    </location>
</feature>
<keyword evidence="7" id="KW-0963">Cytoplasm</keyword>
<dbReference type="InterPro" id="IPR006162">
    <property type="entry name" value="Ppantetheine_attach_site"/>
</dbReference>
<keyword evidence="6 7" id="KW-0275">Fatty acid biosynthesis</keyword>
<dbReference type="InterPro" id="IPR003231">
    <property type="entry name" value="ACP"/>
</dbReference>
<dbReference type="HAMAP" id="MF_01217">
    <property type="entry name" value="Acyl_carrier"/>
    <property type="match status" value="1"/>
</dbReference>
<dbReference type="Proteomes" id="UP000052015">
    <property type="component" value="Unassembled WGS sequence"/>
</dbReference>
<evidence type="ECO:0000313" key="12">
    <source>
        <dbReference type="Proteomes" id="UP000052015"/>
    </source>
</evidence>
<organism evidence="11 12">
    <name type="scientific">Caloramator mitchellensis</name>
    <dbReference type="NCBI Taxonomy" id="908809"/>
    <lineage>
        <taxon>Bacteria</taxon>
        <taxon>Bacillati</taxon>
        <taxon>Bacillota</taxon>
        <taxon>Clostridia</taxon>
        <taxon>Eubacteriales</taxon>
        <taxon>Clostridiaceae</taxon>
        <taxon>Caloramator</taxon>
    </lineage>
</organism>
<evidence type="ECO:0000256" key="2">
    <source>
        <dbReference type="ARBA" id="ARBA00022516"/>
    </source>
</evidence>
<dbReference type="RefSeq" id="WP_057975865.1">
    <property type="nucleotide sequence ID" value="NZ_LKHP01000001.1"/>
</dbReference>
<comment type="function">
    <text evidence="7 9">Carrier of the growing fatty acid chain in fatty acid biosynthesis.</text>
</comment>
<dbReference type="NCBIfam" id="NF002150">
    <property type="entry name" value="PRK00982.1-4"/>
    <property type="match status" value="1"/>
</dbReference>
<dbReference type="InterPro" id="IPR036736">
    <property type="entry name" value="ACP-like_sf"/>
</dbReference>
<accession>A0A0R3JWD3</accession>
<sequence>MVLEKLTNIISENLGTSAEEIKLETSFEELGLDSLDIVELVMNIEEEFDIQIEEGENFKTVGDVVTYIESKLE</sequence>
<evidence type="ECO:0000256" key="6">
    <source>
        <dbReference type="ARBA" id="ARBA00023160"/>
    </source>
</evidence>
<dbReference type="GO" id="GO:0009245">
    <property type="term" value="P:lipid A biosynthetic process"/>
    <property type="evidence" value="ECO:0007669"/>
    <property type="project" value="TreeGrafter"/>
</dbReference>
<dbReference type="InterPro" id="IPR009081">
    <property type="entry name" value="PP-bd_ACP"/>
</dbReference>
<keyword evidence="2 7" id="KW-0444">Lipid biosynthesis</keyword>
<gene>
    <name evidence="11" type="primary">acpA</name>
    <name evidence="7" type="synonym">acpP</name>
    <name evidence="11" type="ORF">ABG79_00030</name>
</gene>
<dbReference type="PANTHER" id="PTHR20863:SF76">
    <property type="entry name" value="CARRIER DOMAIN-CONTAINING PROTEIN"/>
    <property type="match status" value="1"/>
</dbReference>
<comment type="pathway">
    <text evidence="7 9">Lipid metabolism; fatty acid biosynthesis.</text>
</comment>
<evidence type="ECO:0000256" key="8">
    <source>
        <dbReference type="NCBIfam" id="TIGR00517"/>
    </source>
</evidence>
<dbReference type="Gene3D" id="1.10.1200.10">
    <property type="entry name" value="ACP-like"/>
    <property type="match status" value="1"/>
</dbReference>
<reference evidence="11 12" key="1">
    <citation type="submission" date="2015-09" db="EMBL/GenBank/DDBJ databases">
        <title>Draft genome sequence of a Caloramator mitchellensis, a moderate thermophile from the Great Artesian Basin of Australia.</title>
        <authorList>
            <person name="Patel B.K."/>
        </authorList>
    </citation>
    <scope>NUCLEOTIDE SEQUENCE [LARGE SCALE GENOMIC DNA]</scope>
    <source>
        <strain evidence="11 12">VF08</strain>
    </source>
</reference>
<evidence type="ECO:0000256" key="9">
    <source>
        <dbReference type="RuleBase" id="RU003545"/>
    </source>
</evidence>
<evidence type="ECO:0000256" key="7">
    <source>
        <dbReference type="HAMAP-Rule" id="MF_01217"/>
    </source>
</evidence>
<keyword evidence="3 7" id="KW-0597">Phosphoprotein</keyword>
<dbReference type="NCBIfam" id="NF002148">
    <property type="entry name" value="PRK00982.1-2"/>
    <property type="match status" value="1"/>
</dbReference>
<dbReference type="PATRIC" id="fig|908809.3.peg.31"/>
<evidence type="ECO:0000256" key="1">
    <source>
        <dbReference type="ARBA" id="ARBA00022450"/>
    </source>
</evidence>
<keyword evidence="5 7" id="KW-0443">Lipid metabolism</keyword>
<comment type="similarity">
    <text evidence="7">Belongs to the acyl carrier protein (ACP) family.</text>
</comment>
<keyword evidence="4 7" id="KW-0276">Fatty acid metabolism</keyword>
<comment type="PTM">
    <text evidence="9">4'-phosphopantetheine is transferred from CoA to a specific serine of apo-ACP by acpS.</text>
</comment>
<evidence type="ECO:0000256" key="3">
    <source>
        <dbReference type="ARBA" id="ARBA00022553"/>
    </source>
</evidence>
<keyword evidence="12" id="KW-1185">Reference proteome</keyword>
<dbReference type="PROSITE" id="PS50075">
    <property type="entry name" value="CARRIER"/>
    <property type="match status" value="1"/>
</dbReference>
<evidence type="ECO:0000256" key="4">
    <source>
        <dbReference type="ARBA" id="ARBA00022832"/>
    </source>
</evidence>
<feature type="modified residue" description="O-(pantetheine 4'-phosphoryl)serine" evidence="7">
    <location>
        <position position="34"/>
    </location>
</feature>
<comment type="PTM">
    <text evidence="7">4'-phosphopantetheine is transferred from CoA to a specific serine of apo-ACP by AcpS. This modification is essential for activity because fatty acids are bound in thioester linkage to the sulfhydryl of the prosthetic group.</text>
</comment>
<dbReference type="PANTHER" id="PTHR20863">
    <property type="entry name" value="ACYL CARRIER PROTEIN"/>
    <property type="match status" value="1"/>
</dbReference>
<dbReference type="Pfam" id="PF00550">
    <property type="entry name" value="PP-binding"/>
    <property type="match status" value="1"/>
</dbReference>
<dbReference type="STRING" id="908809.ABG79_00030"/>
<dbReference type="UniPathway" id="UPA00094"/>
<dbReference type="GO" id="GO:0005829">
    <property type="term" value="C:cytosol"/>
    <property type="evidence" value="ECO:0007669"/>
    <property type="project" value="TreeGrafter"/>
</dbReference>
<protein>
    <recommendedName>
        <fullName evidence="7 8">Acyl carrier protein</fullName>
        <shortName evidence="7">ACP</shortName>
    </recommendedName>
</protein>
<dbReference type="AlphaFoldDB" id="A0A0R3JWD3"/>
<dbReference type="GO" id="GO:0000035">
    <property type="term" value="F:acyl binding"/>
    <property type="evidence" value="ECO:0007669"/>
    <property type="project" value="TreeGrafter"/>
</dbReference>
<dbReference type="NCBIfam" id="TIGR00517">
    <property type="entry name" value="acyl_carrier"/>
    <property type="match status" value="1"/>
</dbReference>
<evidence type="ECO:0000313" key="11">
    <source>
        <dbReference type="EMBL" id="KRQ87865.1"/>
    </source>
</evidence>
<keyword evidence="1 7" id="KW-0596">Phosphopantetheine</keyword>
<dbReference type="EMBL" id="LKHP01000001">
    <property type="protein sequence ID" value="KRQ87865.1"/>
    <property type="molecule type" value="Genomic_DNA"/>
</dbReference>
<evidence type="ECO:0000259" key="10">
    <source>
        <dbReference type="PROSITE" id="PS50075"/>
    </source>
</evidence>